<accession>A0A8T1TUX7</accession>
<gene>
    <name evidence="2" type="ORF">JG687_00016155</name>
</gene>
<sequence length="126" mass="13438">MGCAGTACQEGNELKTDPRTVCTPIHHMCAIGGFEGKDSSLNERYCCLACARKVYPTKGPVTDAKGGTNTPTSASMTSKRPSSNIWTGSDSDFVLSSESPEEESCGPVQRGCKADKAFCFVQTRRC</sequence>
<feature type="region of interest" description="Disordered" evidence="1">
    <location>
        <begin position="58"/>
        <end position="90"/>
    </location>
</feature>
<proteinExistence type="predicted"/>
<reference evidence="2" key="1">
    <citation type="submission" date="2021-01" db="EMBL/GenBank/DDBJ databases">
        <title>Phytophthora aleatoria, a newly-described species from Pinus radiata is distinct from Phytophthora cactorum isolates based on comparative genomics.</title>
        <authorList>
            <person name="Mcdougal R."/>
            <person name="Panda P."/>
            <person name="Williams N."/>
            <person name="Studholme D.J."/>
        </authorList>
    </citation>
    <scope>NUCLEOTIDE SEQUENCE</scope>
    <source>
        <strain evidence="2">NZFS 3830</strain>
    </source>
</reference>
<feature type="compositionally biased region" description="Polar residues" evidence="1">
    <location>
        <begin position="67"/>
        <end position="90"/>
    </location>
</feature>
<dbReference type="AlphaFoldDB" id="A0A8T1TUX7"/>
<evidence type="ECO:0000313" key="3">
    <source>
        <dbReference type="Proteomes" id="UP000688947"/>
    </source>
</evidence>
<dbReference type="Proteomes" id="UP000688947">
    <property type="component" value="Unassembled WGS sequence"/>
</dbReference>
<protein>
    <submittedName>
        <fullName evidence="2">Uncharacterized protein</fullName>
    </submittedName>
</protein>
<dbReference type="EMBL" id="JAENGZ010001567">
    <property type="protein sequence ID" value="KAG6947346.1"/>
    <property type="molecule type" value="Genomic_DNA"/>
</dbReference>
<evidence type="ECO:0000256" key="1">
    <source>
        <dbReference type="SAM" id="MobiDB-lite"/>
    </source>
</evidence>
<comment type="caution">
    <text evidence="2">The sequence shown here is derived from an EMBL/GenBank/DDBJ whole genome shotgun (WGS) entry which is preliminary data.</text>
</comment>
<name>A0A8T1TUX7_9STRA</name>
<dbReference type="VEuPathDB" id="FungiDB:PC110_g20754"/>
<evidence type="ECO:0000313" key="2">
    <source>
        <dbReference type="EMBL" id="KAG6947346.1"/>
    </source>
</evidence>
<dbReference type="OrthoDB" id="109332at2759"/>
<organism evidence="2 3">
    <name type="scientific">Phytophthora cactorum</name>
    <dbReference type="NCBI Taxonomy" id="29920"/>
    <lineage>
        <taxon>Eukaryota</taxon>
        <taxon>Sar</taxon>
        <taxon>Stramenopiles</taxon>
        <taxon>Oomycota</taxon>
        <taxon>Peronosporomycetes</taxon>
        <taxon>Peronosporales</taxon>
        <taxon>Peronosporaceae</taxon>
        <taxon>Phytophthora</taxon>
    </lineage>
</organism>